<reference evidence="1" key="1">
    <citation type="submission" date="2020-07" db="EMBL/GenBank/DDBJ databases">
        <title>Multicomponent nature underlies the extraordinary mechanical properties of spider dragline silk.</title>
        <authorList>
            <person name="Kono N."/>
            <person name="Nakamura H."/>
            <person name="Mori M."/>
            <person name="Yoshida Y."/>
            <person name="Ohtoshi R."/>
            <person name="Malay A.D."/>
            <person name="Moran D.A.P."/>
            <person name="Tomita M."/>
            <person name="Numata K."/>
            <person name="Arakawa K."/>
        </authorList>
    </citation>
    <scope>NUCLEOTIDE SEQUENCE</scope>
</reference>
<protein>
    <submittedName>
        <fullName evidence="1">Uncharacterized protein</fullName>
    </submittedName>
</protein>
<accession>A0A8X6LHZ6</accession>
<sequence length="109" mass="12493">MKKCEFEIEATSSEELSSIEDSDSTDVRNTIEKGGFCLTRIQGIKTEHFYVAEIIDVKEVHYSVTFLKNVARSNKFLYDREETYDTDIINIVLKLPKPQSVGASEFQCM</sequence>
<evidence type="ECO:0000313" key="1">
    <source>
        <dbReference type="EMBL" id="GFR10540.1"/>
    </source>
</evidence>
<proteinExistence type="predicted"/>
<dbReference type="AlphaFoldDB" id="A0A8X6LHZ6"/>
<organism evidence="1 2">
    <name type="scientific">Trichonephila clavata</name>
    <name type="common">Joro spider</name>
    <name type="synonym">Nephila clavata</name>
    <dbReference type="NCBI Taxonomy" id="2740835"/>
    <lineage>
        <taxon>Eukaryota</taxon>
        <taxon>Metazoa</taxon>
        <taxon>Ecdysozoa</taxon>
        <taxon>Arthropoda</taxon>
        <taxon>Chelicerata</taxon>
        <taxon>Arachnida</taxon>
        <taxon>Araneae</taxon>
        <taxon>Araneomorphae</taxon>
        <taxon>Entelegynae</taxon>
        <taxon>Araneoidea</taxon>
        <taxon>Nephilidae</taxon>
        <taxon>Trichonephila</taxon>
    </lineage>
</organism>
<keyword evidence="2" id="KW-1185">Reference proteome</keyword>
<dbReference type="OrthoDB" id="6783309at2759"/>
<dbReference type="Proteomes" id="UP000887116">
    <property type="component" value="Unassembled WGS sequence"/>
</dbReference>
<name>A0A8X6LHZ6_TRICU</name>
<evidence type="ECO:0000313" key="2">
    <source>
        <dbReference type="Proteomes" id="UP000887116"/>
    </source>
</evidence>
<comment type="caution">
    <text evidence="1">The sequence shown here is derived from an EMBL/GenBank/DDBJ whole genome shotgun (WGS) entry which is preliminary data.</text>
</comment>
<gene>
    <name evidence="1" type="ORF">TNCT_662531</name>
</gene>
<dbReference type="EMBL" id="BMAO01006684">
    <property type="protein sequence ID" value="GFR10540.1"/>
    <property type="molecule type" value="Genomic_DNA"/>
</dbReference>